<protein>
    <submittedName>
        <fullName evidence="3">Anti-sigma factor</fullName>
    </submittedName>
</protein>
<feature type="region of interest" description="Disordered" evidence="1">
    <location>
        <begin position="96"/>
        <end position="140"/>
    </location>
</feature>
<accession>A0A4U6QMK5</accession>
<keyword evidence="4" id="KW-1185">Reference proteome</keyword>
<name>A0A4U6QMK5_9ACTN</name>
<proteinExistence type="predicted"/>
<dbReference type="InterPro" id="IPR018764">
    <property type="entry name" value="RskA_C"/>
</dbReference>
<reference evidence="3 4" key="1">
    <citation type="submission" date="2019-05" db="EMBL/GenBank/DDBJ databases">
        <title>Nakamurella sp. N5BH11, whole genome shotgun sequence.</title>
        <authorList>
            <person name="Tuo L."/>
        </authorList>
    </citation>
    <scope>NUCLEOTIDE SEQUENCE [LARGE SCALE GENOMIC DNA]</scope>
    <source>
        <strain evidence="3 4">N5BH11</strain>
    </source>
</reference>
<organism evidence="3 4">
    <name type="scientific">Nakamurella flava</name>
    <dbReference type="NCBI Taxonomy" id="2576308"/>
    <lineage>
        <taxon>Bacteria</taxon>
        <taxon>Bacillati</taxon>
        <taxon>Actinomycetota</taxon>
        <taxon>Actinomycetes</taxon>
        <taxon>Nakamurellales</taxon>
        <taxon>Nakamurellaceae</taxon>
        <taxon>Nakamurella</taxon>
    </lineage>
</organism>
<dbReference type="Proteomes" id="UP000306985">
    <property type="component" value="Unassembled WGS sequence"/>
</dbReference>
<dbReference type="OrthoDB" id="4328740at2"/>
<evidence type="ECO:0000259" key="2">
    <source>
        <dbReference type="Pfam" id="PF10099"/>
    </source>
</evidence>
<sequence length="297" mass="29796">MADDAWDERLPSDPSVWSTLFPECTSEHHPLVDDLALVAVGERLTPDLEQHILDCPPCLHAASAWVELADLAAFGNSTADVPPPGGGVWAAIGSELDLTPSGPGPGGPALGSGSRTDPVGVGRPATGRTAPPEPVSGASVAGAEATVVPLSSRRPARRWLVPAAAAAAGVALAIGAAVVGQQPDAGELRAVADLTIVPGGPATSGSRGAAELMATPQAQMVRVSVDDLPAGANSYEVWLFDGTGAMVSLGFLRDGQGVFAVPAGVDVSTFNTVDVSDEPGDGNPAHSGVSVVRGTFV</sequence>
<dbReference type="RefSeq" id="WP_137449128.1">
    <property type="nucleotide sequence ID" value="NZ_SZZH01000001.1"/>
</dbReference>
<gene>
    <name evidence="3" type="ORF">FDO65_09865</name>
</gene>
<dbReference type="GO" id="GO:0005886">
    <property type="term" value="C:plasma membrane"/>
    <property type="evidence" value="ECO:0007669"/>
    <property type="project" value="InterPro"/>
</dbReference>
<dbReference type="EMBL" id="SZZH01000001">
    <property type="protein sequence ID" value="TKV61823.1"/>
    <property type="molecule type" value="Genomic_DNA"/>
</dbReference>
<dbReference type="AlphaFoldDB" id="A0A4U6QMK5"/>
<feature type="domain" description="Anti-sigma K factor RskA C-terminal" evidence="2">
    <location>
        <begin position="163"/>
        <end position="288"/>
    </location>
</feature>
<comment type="caution">
    <text evidence="3">The sequence shown here is derived from an EMBL/GenBank/DDBJ whole genome shotgun (WGS) entry which is preliminary data.</text>
</comment>
<evidence type="ECO:0000313" key="3">
    <source>
        <dbReference type="EMBL" id="TKV61823.1"/>
    </source>
</evidence>
<dbReference type="Pfam" id="PF10099">
    <property type="entry name" value="RskA_C"/>
    <property type="match status" value="1"/>
</dbReference>
<evidence type="ECO:0000313" key="4">
    <source>
        <dbReference type="Proteomes" id="UP000306985"/>
    </source>
</evidence>
<evidence type="ECO:0000256" key="1">
    <source>
        <dbReference type="SAM" id="MobiDB-lite"/>
    </source>
</evidence>